<comment type="caution">
    <text evidence="8">The sequence shown here is derived from an EMBL/GenBank/DDBJ whole genome shotgun (WGS) entry which is preliminary data.</text>
</comment>
<dbReference type="PROSITE" id="PS50850">
    <property type="entry name" value="MFS"/>
    <property type="match status" value="1"/>
</dbReference>
<feature type="domain" description="Major facilitator superfamily (MFS) profile" evidence="7">
    <location>
        <begin position="20"/>
        <end position="440"/>
    </location>
</feature>
<dbReference type="InterPro" id="IPR020846">
    <property type="entry name" value="MFS_dom"/>
</dbReference>
<evidence type="ECO:0000313" key="9">
    <source>
        <dbReference type="Proteomes" id="UP000715441"/>
    </source>
</evidence>
<feature type="transmembrane region" description="Helical" evidence="6">
    <location>
        <begin position="413"/>
        <end position="432"/>
    </location>
</feature>
<accession>A0ABX1J7K3</accession>
<keyword evidence="2" id="KW-1003">Cell membrane</keyword>
<dbReference type="InterPro" id="IPR036259">
    <property type="entry name" value="MFS_trans_sf"/>
</dbReference>
<protein>
    <submittedName>
        <fullName evidence="8">MFS transporter</fullName>
    </submittedName>
</protein>
<evidence type="ECO:0000256" key="4">
    <source>
        <dbReference type="ARBA" id="ARBA00022989"/>
    </source>
</evidence>
<reference evidence="8 9" key="1">
    <citation type="submission" date="2020-04" db="EMBL/GenBank/DDBJ databases">
        <title>Novel species.</title>
        <authorList>
            <person name="Teo W.F.A."/>
            <person name="Lipun K."/>
            <person name="Srisuk N."/>
            <person name="Duangmal K."/>
        </authorList>
    </citation>
    <scope>NUCLEOTIDE SEQUENCE [LARGE SCALE GENOMIC DNA]</scope>
    <source>
        <strain evidence="8 9">K13G38</strain>
    </source>
</reference>
<dbReference type="Gene3D" id="1.20.1250.20">
    <property type="entry name" value="MFS general substrate transporter like domains"/>
    <property type="match status" value="1"/>
</dbReference>
<dbReference type="Proteomes" id="UP000715441">
    <property type="component" value="Unassembled WGS sequence"/>
</dbReference>
<feature type="transmembrane region" description="Helical" evidence="6">
    <location>
        <begin position="111"/>
        <end position="132"/>
    </location>
</feature>
<comment type="subcellular location">
    <subcellularLocation>
        <location evidence="1">Cell membrane</location>
        <topology evidence="1">Multi-pass membrane protein</topology>
    </subcellularLocation>
</comment>
<gene>
    <name evidence="8" type="ORF">HFP15_15675</name>
</gene>
<name>A0ABX1J7K3_9PSEU</name>
<sequence>MSALLKPAERLAGGRDNLRRITVLAAALGLAGADTATVSAVASDLKHVLGITNTGIGLLVSTASVAAAVATLPVGVLTDRVRRTRLLAGSVGLWGGAMVMAGAAQTFWQMLIARMLLGAVTATTGPTVASLIGDYFPAATRARVYGLVLGGELVGTGIGFVVSGQITAFLSWRFAFWWLVPPIIPLIIASWRLPEPRRGGQSGLDTESRDRAEKMVTRRDIEPDPRAVLREDPARKRLWWVVRYVLRVRSNVVIMVASALGYFYFTGFRSFIVVFAGQHYGISESVTSALTLVVGVGALAGVFAGGRIADRLLGRGRLTARLLVPAVCLALVPAALGPGIAVASAWVAVPLLTAGAGLLGAANPPMDAARLDVLHPAVWGRGEAVRTTVRTLAEAAAPTLFGFLADSVFGPDGLMWTFLVCLVAVLAAALGARLAARSYPRDVAAVAASK</sequence>
<keyword evidence="9" id="KW-1185">Reference proteome</keyword>
<feature type="transmembrane region" description="Helical" evidence="6">
    <location>
        <begin position="322"/>
        <end position="349"/>
    </location>
</feature>
<dbReference type="SUPFAM" id="SSF103473">
    <property type="entry name" value="MFS general substrate transporter"/>
    <property type="match status" value="1"/>
</dbReference>
<keyword evidence="3 6" id="KW-0812">Transmembrane</keyword>
<feature type="transmembrane region" description="Helical" evidence="6">
    <location>
        <begin position="289"/>
        <end position="310"/>
    </location>
</feature>
<dbReference type="InterPro" id="IPR011701">
    <property type="entry name" value="MFS"/>
</dbReference>
<evidence type="ECO:0000256" key="5">
    <source>
        <dbReference type="ARBA" id="ARBA00023136"/>
    </source>
</evidence>
<evidence type="ECO:0000313" key="8">
    <source>
        <dbReference type="EMBL" id="NKQ54325.1"/>
    </source>
</evidence>
<feature type="transmembrane region" description="Helical" evidence="6">
    <location>
        <begin position="86"/>
        <end position="105"/>
    </location>
</feature>
<evidence type="ECO:0000259" key="7">
    <source>
        <dbReference type="PROSITE" id="PS50850"/>
    </source>
</evidence>
<dbReference type="EMBL" id="JAAXLS010000009">
    <property type="protein sequence ID" value="NKQ54325.1"/>
    <property type="molecule type" value="Genomic_DNA"/>
</dbReference>
<dbReference type="PANTHER" id="PTHR43124">
    <property type="entry name" value="PURINE EFFLUX PUMP PBUE"/>
    <property type="match status" value="1"/>
</dbReference>
<dbReference type="RefSeq" id="WP_168516133.1">
    <property type="nucleotide sequence ID" value="NZ_JAAXLS010000009.1"/>
</dbReference>
<proteinExistence type="predicted"/>
<feature type="transmembrane region" description="Helical" evidence="6">
    <location>
        <begin position="174"/>
        <end position="193"/>
    </location>
</feature>
<dbReference type="Pfam" id="PF07690">
    <property type="entry name" value="MFS_1"/>
    <property type="match status" value="1"/>
</dbReference>
<feature type="transmembrane region" description="Helical" evidence="6">
    <location>
        <begin position="252"/>
        <end position="277"/>
    </location>
</feature>
<evidence type="ECO:0000256" key="2">
    <source>
        <dbReference type="ARBA" id="ARBA00022475"/>
    </source>
</evidence>
<keyword evidence="5 6" id="KW-0472">Membrane</keyword>
<feature type="transmembrane region" description="Helical" evidence="6">
    <location>
        <begin position="144"/>
        <end position="162"/>
    </location>
</feature>
<feature type="transmembrane region" description="Helical" evidence="6">
    <location>
        <begin position="56"/>
        <end position="74"/>
    </location>
</feature>
<evidence type="ECO:0000256" key="3">
    <source>
        <dbReference type="ARBA" id="ARBA00022692"/>
    </source>
</evidence>
<keyword evidence="4 6" id="KW-1133">Transmembrane helix</keyword>
<organism evidence="8 9">
    <name type="scientific">Amycolatopsis acididurans</name>
    <dbReference type="NCBI Taxonomy" id="2724524"/>
    <lineage>
        <taxon>Bacteria</taxon>
        <taxon>Bacillati</taxon>
        <taxon>Actinomycetota</taxon>
        <taxon>Actinomycetes</taxon>
        <taxon>Pseudonocardiales</taxon>
        <taxon>Pseudonocardiaceae</taxon>
        <taxon>Amycolatopsis</taxon>
    </lineage>
</organism>
<dbReference type="InterPro" id="IPR050189">
    <property type="entry name" value="MFS_Efflux_Transporters"/>
</dbReference>
<evidence type="ECO:0000256" key="6">
    <source>
        <dbReference type="SAM" id="Phobius"/>
    </source>
</evidence>
<evidence type="ECO:0000256" key="1">
    <source>
        <dbReference type="ARBA" id="ARBA00004651"/>
    </source>
</evidence>
<dbReference type="PANTHER" id="PTHR43124:SF3">
    <property type="entry name" value="CHLORAMPHENICOL EFFLUX PUMP RV0191"/>
    <property type="match status" value="1"/>
</dbReference>